<dbReference type="EMBL" id="BPLR01019171">
    <property type="protein sequence ID" value="GIZ04943.1"/>
    <property type="molecule type" value="Genomic_DNA"/>
</dbReference>
<proteinExistence type="predicted"/>
<comment type="caution">
    <text evidence="1">The sequence shown here is derived from an EMBL/GenBank/DDBJ whole genome shotgun (WGS) entry which is preliminary data.</text>
</comment>
<protein>
    <submittedName>
        <fullName evidence="1">Uncharacterized protein</fullName>
    </submittedName>
</protein>
<sequence length="85" mass="9335">MTEEERHKDRAHDVKLVLTKLMCGIYMASKSDNYRLAAAAGNGPESSASDSNKLGIGIMIAEIKLYLQYSGYLITSCATVMLDLF</sequence>
<dbReference type="Proteomes" id="UP001054945">
    <property type="component" value="Unassembled WGS sequence"/>
</dbReference>
<reference evidence="1 2" key="1">
    <citation type="submission" date="2021-06" db="EMBL/GenBank/DDBJ databases">
        <title>Caerostris extrusa draft genome.</title>
        <authorList>
            <person name="Kono N."/>
            <person name="Arakawa K."/>
        </authorList>
    </citation>
    <scope>NUCLEOTIDE SEQUENCE [LARGE SCALE GENOMIC DNA]</scope>
</reference>
<gene>
    <name evidence="1" type="ORF">CEXT_462621</name>
</gene>
<dbReference type="AlphaFoldDB" id="A0AAV4YD64"/>
<organism evidence="1 2">
    <name type="scientific">Caerostris extrusa</name>
    <name type="common">Bark spider</name>
    <name type="synonym">Caerostris bankana</name>
    <dbReference type="NCBI Taxonomy" id="172846"/>
    <lineage>
        <taxon>Eukaryota</taxon>
        <taxon>Metazoa</taxon>
        <taxon>Ecdysozoa</taxon>
        <taxon>Arthropoda</taxon>
        <taxon>Chelicerata</taxon>
        <taxon>Arachnida</taxon>
        <taxon>Araneae</taxon>
        <taxon>Araneomorphae</taxon>
        <taxon>Entelegynae</taxon>
        <taxon>Araneoidea</taxon>
        <taxon>Araneidae</taxon>
        <taxon>Caerostris</taxon>
    </lineage>
</organism>
<evidence type="ECO:0000313" key="2">
    <source>
        <dbReference type="Proteomes" id="UP001054945"/>
    </source>
</evidence>
<evidence type="ECO:0000313" key="1">
    <source>
        <dbReference type="EMBL" id="GIZ04943.1"/>
    </source>
</evidence>
<accession>A0AAV4YD64</accession>
<keyword evidence="2" id="KW-1185">Reference proteome</keyword>
<name>A0AAV4YD64_CAEEX</name>